<dbReference type="GO" id="GO:0003700">
    <property type="term" value="F:DNA-binding transcription factor activity"/>
    <property type="evidence" value="ECO:0007669"/>
    <property type="project" value="UniProtKB-UniRule"/>
</dbReference>
<dbReference type="EMBL" id="JACGWK010000009">
    <property type="protein sequence ID" value="KAL0333523.1"/>
    <property type="molecule type" value="Genomic_DNA"/>
</dbReference>
<comment type="subunit">
    <text evidence="7">Heterotrimeric transcription factor composed of three components, NF-YA, NF-YB and NF-YC. NF-YB and NF-YC must interact and dimerize for NF-YA association and DNA binding.</text>
</comment>
<gene>
    <name evidence="9" type="ORF">Sangu_1508500</name>
</gene>
<evidence type="ECO:0000256" key="2">
    <source>
        <dbReference type="ARBA" id="ARBA00023015"/>
    </source>
</evidence>
<dbReference type="GO" id="GO:0003677">
    <property type="term" value="F:DNA binding"/>
    <property type="evidence" value="ECO:0007669"/>
    <property type="project" value="UniProtKB-KW"/>
</dbReference>
<evidence type="ECO:0000256" key="3">
    <source>
        <dbReference type="ARBA" id="ARBA00023125"/>
    </source>
</evidence>
<dbReference type="SMART" id="SM00521">
    <property type="entry name" value="CBF"/>
    <property type="match status" value="1"/>
</dbReference>
<evidence type="ECO:0000256" key="5">
    <source>
        <dbReference type="ARBA" id="ARBA00023163"/>
    </source>
</evidence>
<evidence type="ECO:0000256" key="6">
    <source>
        <dbReference type="ARBA" id="ARBA00023242"/>
    </source>
</evidence>
<dbReference type="Pfam" id="PF02045">
    <property type="entry name" value="CBFB_NFYA"/>
    <property type="match status" value="1"/>
</dbReference>
<dbReference type="PROSITE" id="PS00686">
    <property type="entry name" value="NFYA_HAP2_1"/>
    <property type="match status" value="1"/>
</dbReference>
<dbReference type="AlphaFoldDB" id="A0AAW2MRQ4"/>
<reference evidence="9" key="2">
    <citation type="journal article" date="2024" name="Plant">
        <title>Genomic evolution and insights into agronomic trait innovations of Sesamum species.</title>
        <authorList>
            <person name="Miao H."/>
            <person name="Wang L."/>
            <person name="Qu L."/>
            <person name="Liu H."/>
            <person name="Sun Y."/>
            <person name="Le M."/>
            <person name="Wang Q."/>
            <person name="Wei S."/>
            <person name="Zheng Y."/>
            <person name="Lin W."/>
            <person name="Duan Y."/>
            <person name="Cao H."/>
            <person name="Xiong S."/>
            <person name="Wang X."/>
            <person name="Wei L."/>
            <person name="Li C."/>
            <person name="Ma Q."/>
            <person name="Ju M."/>
            <person name="Zhao R."/>
            <person name="Li G."/>
            <person name="Mu C."/>
            <person name="Tian Q."/>
            <person name="Mei H."/>
            <person name="Zhang T."/>
            <person name="Gao T."/>
            <person name="Zhang H."/>
        </authorList>
    </citation>
    <scope>NUCLEOTIDE SEQUENCE</scope>
    <source>
        <strain evidence="9">G01</strain>
    </source>
</reference>
<reference evidence="9" key="1">
    <citation type="submission" date="2020-06" db="EMBL/GenBank/DDBJ databases">
        <authorList>
            <person name="Li T."/>
            <person name="Hu X."/>
            <person name="Zhang T."/>
            <person name="Song X."/>
            <person name="Zhang H."/>
            <person name="Dai N."/>
            <person name="Sheng W."/>
            <person name="Hou X."/>
            <person name="Wei L."/>
        </authorList>
    </citation>
    <scope>NUCLEOTIDE SEQUENCE</scope>
    <source>
        <strain evidence="9">G01</strain>
        <tissue evidence="9">Leaf</tissue>
    </source>
</reference>
<dbReference type="InterPro" id="IPR018362">
    <property type="entry name" value="CCAAT-binding_factor_CS"/>
</dbReference>
<keyword evidence="6 8" id="KW-0539">Nucleus</keyword>
<name>A0AAW2MRQ4_9LAMI</name>
<dbReference type="InterPro" id="IPR001289">
    <property type="entry name" value="NFYA"/>
</dbReference>
<dbReference type="Gene3D" id="6.10.250.2430">
    <property type="match status" value="1"/>
</dbReference>
<evidence type="ECO:0000256" key="7">
    <source>
        <dbReference type="ARBA" id="ARBA00025911"/>
    </source>
</evidence>
<sequence>MHSVFFKEHEGIALNDINTPPSEGACWNLGLGSQPAAAAAVAYGYGDAFIQSKLAAAVLELSAAGNQFNVGKISEDQQAQGKGDPTHFTLFSGDSRTAENGNKNLQTLSSFQPYPTMDYQVPFKLGFGQPMICGQYPYAEHCYGLYSTCGTQIAGRVMLPLSMPSDGAPIFVNAKQYNAIMRRRKARAKAELQNKLLKRRKVGRIRLNMIYPIDLHATLNYMSSYAPQPYLHLSRHLHAMRRPRGSGGRFLNTKMITKGTHKEEKQQPQRTESQISEVLQSDAAGINLKGPTNVIGGCISPAGSEVTSHLFSTATMIRRFQINHLNASFQPVWDLANTGLGITVDAGNYLKV</sequence>
<comment type="caution">
    <text evidence="9">The sequence shown here is derived from an EMBL/GenBank/DDBJ whole genome shotgun (WGS) entry which is preliminary data.</text>
</comment>
<keyword evidence="4" id="KW-0010">Activator</keyword>
<organism evidence="9">
    <name type="scientific">Sesamum angustifolium</name>
    <dbReference type="NCBI Taxonomy" id="2727405"/>
    <lineage>
        <taxon>Eukaryota</taxon>
        <taxon>Viridiplantae</taxon>
        <taxon>Streptophyta</taxon>
        <taxon>Embryophyta</taxon>
        <taxon>Tracheophyta</taxon>
        <taxon>Spermatophyta</taxon>
        <taxon>Magnoliopsida</taxon>
        <taxon>eudicotyledons</taxon>
        <taxon>Gunneridae</taxon>
        <taxon>Pentapetalae</taxon>
        <taxon>asterids</taxon>
        <taxon>lamiids</taxon>
        <taxon>Lamiales</taxon>
        <taxon>Pedaliaceae</taxon>
        <taxon>Sesamum</taxon>
    </lineage>
</organism>
<comment type="similarity">
    <text evidence="8">Belongs to the NFYA/HAP2 subunit family.</text>
</comment>
<keyword evidence="3 8" id="KW-0238">DNA-binding</keyword>
<evidence type="ECO:0000256" key="4">
    <source>
        <dbReference type="ARBA" id="ARBA00023159"/>
    </source>
</evidence>
<accession>A0AAW2MRQ4</accession>
<keyword evidence="5 8" id="KW-0804">Transcription</keyword>
<evidence type="ECO:0000256" key="8">
    <source>
        <dbReference type="RuleBase" id="RU367155"/>
    </source>
</evidence>
<proteinExistence type="inferred from homology"/>
<evidence type="ECO:0000256" key="1">
    <source>
        <dbReference type="ARBA" id="ARBA00004123"/>
    </source>
</evidence>
<evidence type="ECO:0000313" key="9">
    <source>
        <dbReference type="EMBL" id="KAL0333523.1"/>
    </source>
</evidence>
<dbReference type="GO" id="GO:0016602">
    <property type="term" value="C:CCAAT-binding factor complex"/>
    <property type="evidence" value="ECO:0007669"/>
    <property type="project" value="InterPro"/>
</dbReference>
<keyword evidence="2 8" id="KW-0805">Transcription regulation</keyword>
<dbReference type="PROSITE" id="PS51152">
    <property type="entry name" value="NFYA_HAP2_2"/>
    <property type="match status" value="1"/>
</dbReference>
<protein>
    <recommendedName>
        <fullName evidence="8">Nuclear transcription factor Y subunit</fullName>
    </recommendedName>
</protein>
<dbReference type="PANTHER" id="PTHR12632">
    <property type="entry name" value="TRANSCRIPTION FACTOR NF-Y ALPHA-RELATED"/>
    <property type="match status" value="1"/>
</dbReference>
<comment type="subcellular location">
    <subcellularLocation>
        <location evidence="1 8">Nucleus</location>
    </subcellularLocation>
</comment>
<comment type="function">
    <text evidence="8">Component of the sequence-specific heterotrimeric transcription factor (NF-Y) which specifically recognizes a 5'-CCAAT-3' box motif found in the promoters of its target genes.</text>
</comment>